<feature type="domain" description="Glutamyl-tRNA amidotransferase complex subunit Gta3" evidence="2">
    <location>
        <begin position="74"/>
        <end position="130"/>
    </location>
</feature>
<dbReference type="OMA" id="HEDSMIQ"/>
<sequence>MAMRRSTARLFSTASRCLQHSKPEGQPGKKSSRLKPSQESLDYVRGILAEPTWSITSLLPPSNPKSTSTTPPMDPKDQMNPEKLRHLLRLSALPMPKDKAHEDSMIQDLNDHLYFMSKIREVDTTGVEPLVAIRDETKEKAITLEDILEEEKKLEAMGPMGAEDWDPFANAKERVGNYFVVEGEMGDGSAEDVVISAEEVKKVDSLETVEARKEG</sequence>
<dbReference type="AlphaFoldDB" id="S8CB26"/>
<dbReference type="GO" id="GO:0030956">
    <property type="term" value="C:glutamyl-tRNA(Gln) amidotransferase complex"/>
    <property type="evidence" value="ECO:0007669"/>
    <property type="project" value="TreeGrafter"/>
</dbReference>
<keyword evidence="4" id="KW-1185">Reference proteome</keyword>
<dbReference type="OrthoDB" id="5522061at2759"/>
<dbReference type="PANTHER" id="PTHR15004">
    <property type="entry name" value="GLUTAMYL-TRNA(GLN) AMIDOTRANSFERASE SUBUNIT C, MITOCHONDRIAL"/>
    <property type="match status" value="1"/>
</dbReference>
<dbReference type="InterPro" id="IPR003837">
    <property type="entry name" value="GatC"/>
</dbReference>
<evidence type="ECO:0000313" key="3">
    <source>
        <dbReference type="EMBL" id="EPS44877.1"/>
    </source>
</evidence>
<feature type="region of interest" description="Disordered" evidence="1">
    <location>
        <begin position="55"/>
        <end position="79"/>
    </location>
</feature>
<feature type="compositionally biased region" description="Low complexity" evidence="1">
    <location>
        <begin position="56"/>
        <end position="71"/>
    </location>
</feature>
<accession>S8CB26</accession>
<dbReference type="PANTHER" id="PTHR15004:SF0">
    <property type="entry name" value="GLUTAMYL-TRNA(GLN) AMIDOTRANSFERASE SUBUNIT C, MITOCHONDRIAL"/>
    <property type="match status" value="1"/>
</dbReference>
<dbReference type="GO" id="GO:0070681">
    <property type="term" value="P:glutaminyl-tRNAGln biosynthesis via transamidation"/>
    <property type="evidence" value="ECO:0007669"/>
    <property type="project" value="TreeGrafter"/>
</dbReference>
<evidence type="ECO:0000259" key="2">
    <source>
        <dbReference type="Pfam" id="PF20978"/>
    </source>
</evidence>
<evidence type="ECO:0000256" key="1">
    <source>
        <dbReference type="SAM" id="MobiDB-lite"/>
    </source>
</evidence>
<dbReference type="Proteomes" id="UP000015100">
    <property type="component" value="Unassembled WGS sequence"/>
</dbReference>
<organism evidence="3 4">
    <name type="scientific">Dactylellina haptotyla (strain CBS 200.50)</name>
    <name type="common">Nematode-trapping fungus</name>
    <name type="synonym">Monacrosporium haptotylum</name>
    <dbReference type="NCBI Taxonomy" id="1284197"/>
    <lineage>
        <taxon>Eukaryota</taxon>
        <taxon>Fungi</taxon>
        <taxon>Dikarya</taxon>
        <taxon>Ascomycota</taxon>
        <taxon>Pezizomycotina</taxon>
        <taxon>Orbiliomycetes</taxon>
        <taxon>Orbiliales</taxon>
        <taxon>Orbiliaceae</taxon>
        <taxon>Dactylellina</taxon>
    </lineage>
</organism>
<evidence type="ECO:0000313" key="4">
    <source>
        <dbReference type="Proteomes" id="UP000015100"/>
    </source>
</evidence>
<protein>
    <recommendedName>
        <fullName evidence="2">Glutamyl-tRNA amidotransferase complex subunit Gta3 domain-containing protein</fullName>
    </recommendedName>
</protein>
<name>S8CB26_DACHA</name>
<reference evidence="4" key="2">
    <citation type="submission" date="2013-04" db="EMBL/GenBank/DDBJ databases">
        <title>Genomic mechanisms accounting for the adaptation to parasitism in nematode-trapping fungi.</title>
        <authorList>
            <person name="Ahren D.G."/>
        </authorList>
    </citation>
    <scope>NUCLEOTIDE SEQUENCE [LARGE SCALE GENOMIC DNA]</scope>
    <source>
        <strain evidence="4">CBS 200.50</strain>
    </source>
</reference>
<feature type="compositionally biased region" description="Polar residues" evidence="1">
    <location>
        <begin position="9"/>
        <end position="18"/>
    </location>
</feature>
<gene>
    <name evidence="3" type="ORF">H072_1127</name>
</gene>
<dbReference type="EMBL" id="AQGS01000029">
    <property type="protein sequence ID" value="EPS44877.1"/>
    <property type="molecule type" value="Genomic_DNA"/>
</dbReference>
<dbReference type="SUPFAM" id="SSF141000">
    <property type="entry name" value="Glu-tRNAGln amidotransferase C subunit"/>
    <property type="match status" value="1"/>
</dbReference>
<dbReference type="Pfam" id="PF20978">
    <property type="entry name" value="Gta3"/>
    <property type="match status" value="1"/>
</dbReference>
<comment type="caution">
    <text evidence="3">The sequence shown here is derived from an EMBL/GenBank/DDBJ whole genome shotgun (WGS) entry which is preliminary data.</text>
</comment>
<dbReference type="InterPro" id="IPR049545">
    <property type="entry name" value="Gta3_dom"/>
</dbReference>
<dbReference type="GO" id="GO:0006450">
    <property type="term" value="P:regulation of translational fidelity"/>
    <property type="evidence" value="ECO:0007669"/>
    <property type="project" value="InterPro"/>
</dbReference>
<dbReference type="GO" id="GO:0032543">
    <property type="term" value="P:mitochondrial translation"/>
    <property type="evidence" value="ECO:0007669"/>
    <property type="project" value="TreeGrafter"/>
</dbReference>
<reference evidence="3 4" key="1">
    <citation type="journal article" date="2013" name="PLoS Genet.">
        <title>Genomic mechanisms accounting for the adaptation to parasitism in nematode-trapping fungi.</title>
        <authorList>
            <person name="Meerupati T."/>
            <person name="Andersson K.M."/>
            <person name="Friman E."/>
            <person name="Kumar D."/>
            <person name="Tunlid A."/>
            <person name="Ahren D."/>
        </authorList>
    </citation>
    <scope>NUCLEOTIDE SEQUENCE [LARGE SCALE GENOMIC DNA]</scope>
    <source>
        <strain evidence="3 4">CBS 200.50</strain>
    </source>
</reference>
<dbReference type="InterPro" id="IPR036113">
    <property type="entry name" value="Asp/Glu-ADT_sf_sub_c"/>
</dbReference>
<feature type="region of interest" description="Disordered" evidence="1">
    <location>
        <begin position="1"/>
        <end position="39"/>
    </location>
</feature>
<dbReference type="GO" id="GO:0005739">
    <property type="term" value="C:mitochondrion"/>
    <property type="evidence" value="ECO:0007669"/>
    <property type="project" value="TreeGrafter"/>
</dbReference>
<dbReference type="eggNOG" id="ENOG502SERM">
    <property type="taxonomic scope" value="Eukaryota"/>
</dbReference>
<dbReference type="HOGENOM" id="CLU_085810_0_0_1"/>
<proteinExistence type="predicted"/>